<sequence length="39" mass="4328">MVGGEEIKTLQARQFYTTDREYGERVAIASGLSMDGIYA</sequence>
<keyword evidence="2" id="KW-1185">Reference proteome</keyword>
<accession>A0A261ERE6</accession>
<name>A0A261ERE6_9BIFI</name>
<proteinExistence type="predicted"/>
<evidence type="ECO:0000313" key="2">
    <source>
        <dbReference type="Proteomes" id="UP000216004"/>
    </source>
</evidence>
<evidence type="ECO:0000313" key="1">
    <source>
        <dbReference type="EMBL" id="OZG49246.1"/>
    </source>
</evidence>
<protein>
    <submittedName>
        <fullName evidence="1">Uncharacterized protein</fullName>
    </submittedName>
</protein>
<dbReference type="AlphaFoldDB" id="A0A261ERE6"/>
<organism evidence="1 2">
    <name type="scientific">Bombiscardovia coagulans</name>
    <dbReference type="NCBI Taxonomy" id="686666"/>
    <lineage>
        <taxon>Bacteria</taxon>
        <taxon>Bacillati</taxon>
        <taxon>Actinomycetota</taxon>
        <taxon>Actinomycetes</taxon>
        <taxon>Bifidobacteriales</taxon>
        <taxon>Bifidobacteriaceae</taxon>
        <taxon>Bombiscardovia</taxon>
    </lineage>
</organism>
<comment type="caution">
    <text evidence="1">The sequence shown here is derived from an EMBL/GenBank/DDBJ whole genome shotgun (WGS) entry which is preliminary data.</text>
</comment>
<reference evidence="1 2" key="1">
    <citation type="journal article" date="2017" name="BMC Genomics">
        <title>Comparative genomic and phylogenomic analyses of the Bifidobacteriaceae family.</title>
        <authorList>
            <person name="Lugli G.A."/>
            <person name="Milani C."/>
            <person name="Turroni F."/>
            <person name="Duranti S."/>
            <person name="Mancabelli L."/>
            <person name="Mangifesta M."/>
            <person name="Ferrario C."/>
            <person name="Modesto M."/>
            <person name="Mattarelli P."/>
            <person name="Jiri K."/>
            <person name="van Sinderen D."/>
            <person name="Ventura M."/>
        </authorList>
    </citation>
    <scope>NUCLEOTIDE SEQUENCE [LARGE SCALE GENOMIC DNA]</scope>
    <source>
        <strain evidence="1 2">DSM 22924</strain>
    </source>
</reference>
<dbReference type="EMBL" id="MWWS01000005">
    <property type="protein sequence ID" value="OZG49246.1"/>
    <property type="molecule type" value="Genomic_DNA"/>
</dbReference>
<gene>
    <name evidence="1" type="ORF">BOCO_1055</name>
</gene>
<dbReference type="Proteomes" id="UP000216004">
    <property type="component" value="Unassembled WGS sequence"/>
</dbReference>